<dbReference type="InterPro" id="IPR058193">
    <property type="entry name" value="VanY/YodJ_core_dom"/>
</dbReference>
<comment type="caution">
    <text evidence="4">The sequence shown here is derived from an EMBL/GenBank/DDBJ whole genome shotgun (WGS) entry which is preliminary data.</text>
</comment>
<dbReference type="EC" id="3.4.16.4" evidence="4"/>
<keyword evidence="4" id="KW-0121">Carboxypeptidase</keyword>
<feature type="compositionally biased region" description="Acidic residues" evidence="1">
    <location>
        <begin position="89"/>
        <end position="98"/>
    </location>
</feature>
<evidence type="ECO:0000256" key="2">
    <source>
        <dbReference type="SAM" id="SignalP"/>
    </source>
</evidence>
<dbReference type="Pfam" id="PF02557">
    <property type="entry name" value="VanY"/>
    <property type="match status" value="1"/>
</dbReference>
<evidence type="ECO:0000313" key="4">
    <source>
        <dbReference type="EMBL" id="MBP2436416.1"/>
    </source>
</evidence>
<dbReference type="InterPro" id="IPR009045">
    <property type="entry name" value="Zn_M74/Hedgehog-like"/>
</dbReference>
<name>A0ABS4ZGL4_9MICO</name>
<dbReference type="RefSeq" id="WP_165136436.1">
    <property type="nucleotide sequence ID" value="NZ_CP049253.1"/>
</dbReference>
<feature type="chain" id="PRO_5046347238" evidence="2">
    <location>
        <begin position="46"/>
        <end position="344"/>
    </location>
</feature>
<dbReference type="EMBL" id="JAGIOL010000001">
    <property type="protein sequence ID" value="MBP2436416.1"/>
    <property type="molecule type" value="Genomic_DNA"/>
</dbReference>
<keyword evidence="5" id="KW-1185">Reference proteome</keyword>
<evidence type="ECO:0000313" key="5">
    <source>
        <dbReference type="Proteomes" id="UP001519362"/>
    </source>
</evidence>
<feature type="domain" description="D-alanyl-D-alanine carboxypeptidase-like core" evidence="3">
    <location>
        <begin position="187"/>
        <end position="316"/>
    </location>
</feature>
<dbReference type="Gene3D" id="3.30.1380.10">
    <property type="match status" value="1"/>
</dbReference>
<proteinExistence type="predicted"/>
<dbReference type="PANTHER" id="PTHR34385:SF1">
    <property type="entry name" value="PEPTIDOGLYCAN L-ALANYL-D-GLUTAMATE ENDOPEPTIDASE CWLK"/>
    <property type="match status" value="1"/>
</dbReference>
<organism evidence="4 5">
    <name type="scientific">Microbacterium amylolyticum</name>
    <dbReference type="NCBI Taxonomy" id="936337"/>
    <lineage>
        <taxon>Bacteria</taxon>
        <taxon>Bacillati</taxon>
        <taxon>Actinomycetota</taxon>
        <taxon>Actinomycetes</taxon>
        <taxon>Micrococcales</taxon>
        <taxon>Microbacteriaceae</taxon>
        <taxon>Microbacterium</taxon>
    </lineage>
</organism>
<reference evidence="4 5" key="1">
    <citation type="submission" date="2021-03" db="EMBL/GenBank/DDBJ databases">
        <title>Sequencing the genomes of 1000 actinobacteria strains.</title>
        <authorList>
            <person name="Klenk H.-P."/>
        </authorList>
    </citation>
    <scope>NUCLEOTIDE SEQUENCE [LARGE SCALE GENOMIC DNA]</scope>
    <source>
        <strain evidence="4 5">DSM 24221</strain>
    </source>
</reference>
<sequence length="344" mass="36271">MTSSQTPSRRFVRREGVARRRRSAVATIAAAFSACVMIGSGGAMAAGWTQQAPVSTDWAVVSMELADVSALAAEAAEEAEARGQTAAIDAEEPDDTPSAEETGADAFCSPEVLDALAAGDDSAVIAAVGGAEAFRAAVADQRASDCIALDDPTHAWVVVNKRRPLDPIDFTPNTARPQTTSLVGGHLSADVVESFDAMVQAARDAGVGEIALESGFRSYDTQISSYQAQVSIRGQEGADLTSARPGHSEHQTGLAADLVSCSAAGSCGTIYDFGATEQGRWIAENAWRHGWIIRYQEGATHITGYDPEPWHLRYIGVPLAEAYTEGGYDTFEEFFGLEAAPDYG</sequence>
<accession>A0ABS4ZGL4</accession>
<gene>
    <name evidence="4" type="ORF">JOF34_001002</name>
</gene>
<dbReference type="Proteomes" id="UP001519362">
    <property type="component" value="Unassembled WGS sequence"/>
</dbReference>
<keyword evidence="4" id="KW-0645">Protease</keyword>
<feature type="region of interest" description="Disordered" evidence="1">
    <location>
        <begin position="79"/>
        <end position="103"/>
    </location>
</feature>
<dbReference type="InterPro" id="IPR003709">
    <property type="entry name" value="VanY-like_core_dom"/>
</dbReference>
<dbReference type="GO" id="GO:0009002">
    <property type="term" value="F:serine-type D-Ala-D-Ala carboxypeptidase activity"/>
    <property type="evidence" value="ECO:0007669"/>
    <property type="project" value="UniProtKB-EC"/>
</dbReference>
<protein>
    <submittedName>
        <fullName evidence="4">D-alanyl-D-alanine carboxypeptidase</fullName>
        <ecNumber evidence="4">3.4.16.4</ecNumber>
    </submittedName>
</protein>
<keyword evidence="2" id="KW-0732">Signal</keyword>
<dbReference type="SUPFAM" id="SSF55166">
    <property type="entry name" value="Hedgehog/DD-peptidase"/>
    <property type="match status" value="1"/>
</dbReference>
<dbReference type="InterPro" id="IPR052179">
    <property type="entry name" value="DD-CPase-like"/>
</dbReference>
<feature type="signal peptide" evidence="2">
    <location>
        <begin position="1"/>
        <end position="45"/>
    </location>
</feature>
<dbReference type="PANTHER" id="PTHR34385">
    <property type="entry name" value="D-ALANYL-D-ALANINE CARBOXYPEPTIDASE"/>
    <property type="match status" value="1"/>
</dbReference>
<evidence type="ECO:0000259" key="3">
    <source>
        <dbReference type="Pfam" id="PF02557"/>
    </source>
</evidence>
<evidence type="ECO:0000256" key="1">
    <source>
        <dbReference type="SAM" id="MobiDB-lite"/>
    </source>
</evidence>
<keyword evidence="4" id="KW-0378">Hydrolase</keyword>
<dbReference type="CDD" id="cd14852">
    <property type="entry name" value="LD-carboxypeptidase"/>
    <property type="match status" value="1"/>
</dbReference>